<comment type="caution">
    <text evidence="3">The sequence shown here is derived from an EMBL/GenBank/DDBJ whole genome shotgun (WGS) entry which is preliminary data.</text>
</comment>
<proteinExistence type="predicted"/>
<gene>
    <name evidence="3" type="ORF">GCM10007875_20180</name>
</gene>
<keyword evidence="2" id="KW-0081">Bacteriolytic enzyme</keyword>
<dbReference type="SUPFAM" id="SSF53955">
    <property type="entry name" value="Lysozyme-like"/>
    <property type="match status" value="1"/>
</dbReference>
<organism evidence="3 4">
    <name type="scientific">Limnobacter litoralis</name>
    <dbReference type="NCBI Taxonomy" id="481366"/>
    <lineage>
        <taxon>Bacteria</taxon>
        <taxon>Pseudomonadati</taxon>
        <taxon>Pseudomonadota</taxon>
        <taxon>Betaproteobacteria</taxon>
        <taxon>Burkholderiales</taxon>
        <taxon>Burkholderiaceae</taxon>
        <taxon>Limnobacter</taxon>
    </lineage>
</organism>
<keyword evidence="4" id="KW-1185">Reference proteome</keyword>
<dbReference type="InterPro" id="IPR023346">
    <property type="entry name" value="Lysozyme-like_dom_sf"/>
</dbReference>
<dbReference type="Proteomes" id="UP001156664">
    <property type="component" value="Unassembled WGS sequence"/>
</dbReference>
<protein>
    <recommendedName>
        <fullName evidence="5">Lysozyme</fullName>
    </recommendedName>
</protein>
<sequence length="83" mass="9255">MISAYELSLLKQKCIQYEDNVPWLYLDVNGNVTIGIGHLVANERLACGIDFSSNNEKPATNDEITEAFKAIKKCQFGQNYPAS</sequence>
<dbReference type="RefSeq" id="WP_284281615.1">
    <property type="nucleotide sequence ID" value="NZ_BSOJ01000019.1"/>
</dbReference>
<reference evidence="4" key="1">
    <citation type="journal article" date="2019" name="Int. J. Syst. Evol. Microbiol.">
        <title>The Global Catalogue of Microorganisms (GCM) 10K type strain sequencing project: providing services to taxonomists for standard genome sequencing and annotation.</title>
        <authorList>
            <consortium name="The Broad Institute Genomics Platform"/>
            <consortium name="The Broad Institute Genome Sequencing Center for Infectious Disease"/>
            <person name="Wu L."/>
            <person name="Ma J."/>
        </authorList>
    </citation>
    <scope>NUCLEOTIDE SEQUENCE [LARGE SCALE GENOMIC DNA]</scope>
    <source>
        <strain evidence="4">NBRC 105857</strain>
    </source>
</reference>
<dbReference type="EMBL" id="BSOJ01000019">
    <property type="protein sequence ID" value="GLR26928.1"/>
    <property type="molecule type" value="Genomic_DNA"/>
</dbReference>
<evidence type="ECO:0000256" key="2">
    <source>
        <dbReference type="ARBA" id="ARBA00022638"/>
    </source>
</evidence>
<evidence type="ECO:0008006" key="5">
    <source>
        <dbReference type="Google" id="ProtNLM"/>
    </source>
</evidence>
<dbReference type="Gene3D" id="1.10.530.40">
    <property type="match status" value="1"/>
</dbReference>
<evidence type="ECO:0000313" key="4">
    <source>
        <dbReference type="Proteomes" id="UP001156664"/>
    </source>
</evidence>
<evidence type="ECO:0000313" key="3">
    <source>
        <dbReference type="EMBL" id="GLR26928.1"/>
    </source>
</evidence>
<evidence type="ECO:0000256" key="1">
    <source>
        <dbReference type="ARBA" id="ARBA00022529"/>
    </source>
</evidence>
<dbReference type="InterPro" id="IPR023347">
    <property type="entry name" value="Lysozyme_dom_sf"/>
</dbReference>
<accession>A0ABQ5YQN2</accession>
<name>A0ABQ5YQN2_9BURK</name>
<keyword evidence="1" id="KW-0929">Antimicrobial</keyword>